<reference evidence="2" key="1">
    <citation type="submission" date="2006-02" db="EMBL/GenBank/DDBJ databases">
        <title>Sampling the accessory genome of the Sinorhizobium genus by suppressive subtractive hybridization.</title>
        <authorList>
            <person name="Moulin L."/>
            <person name="Ghazoui Z."/>
            <person name="Young P."/>
        </authorList>
    </citation>
    <scope>NUCLEOTIDE SEQUENCE</scope>
    <source>
        <strain evidence="2">LMG20216</strain>
    </source>
</reference>
<evidence type="ECO:0000313" key="2">
    <source>
        <dbReference type="EMBL" id="ABD74761.1"/>
    </source>
</evidence>
<dbReference type="RefSeq" id="WP_034800021.1">
    <property type="nucleotide sequence ID" value="NZ_CP015882.1"/>
</dbReference>
<feature type="domain" description="DUF6894" evidence="1">
    <location>
        <begin position="4"/>
        <end position="70"/>
    </location>
</feature>
<reference evidence="3" key="2">
    <citation type="submission" date="2022-06" db="EMBL/GenBank/DDBJ databases">
        <title>Physiological and biochemical characterization and genomic elucidation of a strain of the genus Ensifer adhaerens M8 that combines arsenic oxidation and chromium reduction.</title>
        <authorList>
            <person name="Li X."/>
            <person name="Yu c."/>
        </authorList>
    </citation>
    <scope>NUCLEOTIDE SEQUENCE</scope>
    <source>
        <strain evidence="3">M8</strain>
        <plasmid evidence="3">pB</plasmid>
    </source>
</reference>
<evidence type="ECO:0000313" key="6">
    <source>
        <dbReference type="Proteomes" id="UP001214094"/>
    </source>
</evidence>
<evidence type="ECO:0000259" key="1">
    <source>
        <dbReference type="Pfam" id="PF21834"/>
    </source>
</evidence>
<dbReference type="GeneID" id="29523451"/>
<dbReference type="AlphaFoldDB" id="D1CSF7"/>
<evidence type="ECO:0000313" key="3">
    <source>
        <dbReference type="EMBL" id="USJ27786.1"/>
    </source>
</evidence>
<dbReference type="EMBL" id="CP121310">
    <property type="protein sequence ID" value="WFP94892.1"/>
    <property type="molecule type" value="Genomic_DNA"/>
</dbReference>
<gene>
    <name evidence="3" type="ORF">NE863_28260</name>
    <name evidence="4" type="ORF">P4B07_34505</name>
</gene>
<organism evidence="2">
    <name type="scientific">Ensifer adhaerens</name>
    <name type="common">Sinorhizobium morelense</name>
    <dbReference type="NCBI Taxonomy" id="106592"/>
    <lineage>
        <taxon>Bacteria</taxon>
        <taxon>Pseudomonadati</taxon>
        <taxon>Pseudomonadota</taxon>
        <taxon>Alphaproteobacteria</taxon>
        <taxon>Hyphomicrobiales</taxon>
        <taxon>Rhizobiaceae</taxon>
        <taxon>Sinorhizobium/Ensifer group</taxon>
        <taxon>Ensifer</taxon>
    </lineage>
</organism>
<geneLocation type="plasmid" evidence="4 6">
    <name>unnamedB</name>
</geneLocation>
<keyword evidence="3" id="KW-0614">Plasmid</keyword>
<name>D1CSF7_ENSAD</name>
<dbReference type="Proteomes" id="UP001214094">
    <property type="component" value="Plasmid unnamedB"/>
</dbReference>
<dbReference type="KEGG" id="eah:FA04_33975"/>
<keyword evidence="6" id="KW-1185">Reference proteome</keyword>
<sequence>MPNFYFRTTDQEGFSAEDRAFEFADEQAAIKEAKVTLAEMAADGLPQDPISMISIQVLDQHHALLVELRLVLEVIPSTTKVTAADR</sequence>
<accession>D1CSF7</accession>
<protein>
    <submittedName>
        <fullName evidence="2">COG0334: glutamate dehydrogenase/leucine dehydrogenase</fullName>
    </submittedName>
</protein>
<reference evidence="4 6" key="3">
    <citation type="submission" date="2023-03" db="EMBL/GenBank/DDBJ databases">
        <title>Comparative genome and transcriptome analysis combination mining strategies for increasing vitamin B12 production of Ensifer adhaerens strain.</title>
        <authorList>
            <person name="Yongheng L."/>
        </authorList>
    </citation>
    <scope>NUCLEOTIDE SEQUENCE [LARGE SCALE GENOMIC DNA]</scope>
    <source>
        <strain evidence="4 6">Casida A-T305</strain>
        <plasmid evidence="4 6">unnamedB</plasmid>
    </source>
</reference>
<proteinExistence type="predicted"/>
<dbReference type="Pfam" id="PF21834">
    <property type="entry name" value="DUF6894"/>
    <property type="match status" value="1"/>
</dbReference>
<evidence type="ECO:0000313" key="4">
    <source>
        <dbReference type="EMBL" id="WFP94892.1"/>
    </source>
</evidence>
<dbReference type="EMBL" id="CP098809">
    <property type="protein sequence ID" value="USJ27786.1"/>
    <property type="molecule type" value="Genomic_DNA"/>
</dbReference>
<evidence type="ECO:0000313" key="5">
    <source>
        <dbReference type="Proteomes" id="UP001055460"/>
    </source>
</evidence>
<dbReference type="EMBL" id="DQ403292">
    <property type="protein sequence ID" value="ABD74761.1"/>
    <property type="molecule type" value="Genomic_DNA"/>
</dbReference>
<dbReference type="InterPro" id="IPR054189">
    <property type="entry name" value="DUF6894"/>
</dbReference>
<geneLocation type="plasmid" evidence="3 5">
    <name>pB</name>
</geneLocation>
<dbReference type="Proteomes" id="UP001055460">
    <property type="component" value="Plasmid pB"/>
</dbReference>